<evidence type="ECO:0000313" key="2">
    <source>
        <dbReference type="EMBL" id="GEU80759.1"/>
    </source>
</evidence>
<comment type="caution">
    <text evidence="2">The sequence shown here is derived from an EMBL/GenBank/DDBJ whole genome shotgun (WGS) entry which is preliminary data.</text>
</comment>
<accession>A0A6L2N573</accession>
<dbReference type="EMBL" id="BKCJ010008139">
    <property type="protein sequence ID" value="GEU80759.1"/>
    <property type="molecule type" value="Genomic_DNA"/>
</dbReference>
<name>A0A6L2N573_TANCI</name>
<dbReference type="AlphaFoldDB" id="A0A6L2N573"/>
<proteinExistence type="predicted"/>
<evidence type="ECO:0008006" key="3">
    <source>
        <dbReference type="Google" id="ProtNLM"/>
    </source>
</evidence>
<feature type="coiled-coil region" evidence="1">
    <location>
        <begin position="434"/>
        <end position="461"/>
    </location>
</feature>
<organism evidence="2">
    <name type="scientific">Tanacetum cinerariifolium</name>
    <name type="common">Dalmatian daisy</name>
    <name type="synonym">Chrysanthemum cinerariifolium</name>
    <dbReference type="NCBI Taxonomy" id="118510"/>
    <lineage>
        <taxon>Eukaryota</taxon>
        <taxon>Viridiplantae</taxon>
        <taxon>Streptophyta</taxon>
        <taxon>Embryophyta</taxon>
        <taxon>Tracheophyta</taxon>
        <taxon>Spermatophyta</taxon>
        <taxon>Magnoliopsida</taxon>
        <taxon>eudicotyledons</taxon>
        <taxon>Gunneridae</taxon>
        <taxon>Pentapetalae</taxon>
        <taxon>asterids</taxon>
        <taxon>campanulids</taxon>
        <taxon>Asterales</taxon>
        <taxon>Asteraceae</taxon>
        <taxon>Asteroideae</taxon>
        <taxon>Anthemideae</taxon>
        <taxon>Anthemidinae</taxon>
        <taxon>Tanacetum</taxon>
    </lineage>
</organism>
<evidence type="ECO:0000256" key="1">
    <source>
        <dbReference type="SAM" id="Coils"/>
    </source>
</evidence>
<protein>
    <recommendedName>
        <fullName evidence="3">Integrase, catalytic region, zinc finger, CCHC-type, peptidase aspartic, catalytic</fullName>
    </recommendedName>
</protein>
<gene>
    <name evidence="2" type="ORF">Tci_052737</name>
</gene>
<keyword evidence="1" id="KW-0175">Coiled coil</keyword>
<sequence length="485" mass="55160">MLEKDMYDSWKSQMVLYMMNRQHGRMILESIENGPLIWPTIEENRVTRPKKYFELSATKAIQADCDYGSPYQSLQHGSHAQSLTPLLITNPSNDFQSSVHHNVCNLSSSIPQAKYDPSVHQQSDFSQPDSGLIFLVFQKGDDPIDAINHMMSFLTAVITSRYPPTNNQLRNSSNPRQQATINNGRVTVQPIQGRQNYLAAGLPPEVYALVSNHKVAKEHWEIIQLLMQGTSLTKQERECKIYDEFDKFAYKKGESLHDFYLRFSLLLNDMNIYNMKLEQFQKGDDPIDAINHMMSFLTAVITSWYPPTNNQLRNSSNPRQQATINNGRVTIALMANLSHYGSDNLAEVHNPDNVTNNVINQAVQAMPISKQSNIMNQSETKITSDSNIIPYSQYVSESQYAAIQNSNFLTQQDAIILSMIEQLKTQVVNYTKINKDKKGVNETLTAELERYKDQVRILKEGNNVDKVSDSCAQSMEIDNLKQTLS</sequence>
<reference evidence="2" key="1">
    <citation type="journal article" date="2019" name="Sci. Rep.">
        <title>Draft genome of Tanacetum cinerariifolium, the natural source of mosquito coil.</title>
        <authorList>
            <person name="Yamashiro T."/>
            <person name="Shiraishi A."/>
            <person name="Satake H."/>
            <person name="Nakayama K."/>
        </authorList>
    </citation>
    <scope>NUCLEOTIDE SEQUENCE</scope>
</reference>